<accession>A0ABY7GK88</accession>
<protein>
    <submittedName>
        <fullName evidence="2">YfiR family protein</fullName>
    </submittedName>
</protein>
<proteinExistence type="predicted"/>
<dbReference type="Pfam" id="PF13689">
    <property type="entry name" value="DUF4154"/>
    <property type="match status" value="1"/>
</dbReference>
<dbReference type="InterPro" id="IPR025293">
    <property type="entry name" value="YfiR/HmsC-like"/>
</dbReference>
<name>A0ABY7GK88_9GAMM</name>
<organism evidence="2 3">
    <name type="scientific">Methylomonas rapida</name>
    <dbReference type="NCBI Taxonomy" id="2963939"/>
    <lineage>
        <taxon>Bacteria</taxon>
        <taxon>Pseudomonadati</taxon>
        <taxon>Pseudomonadota</taxon>
        <taxon>Gammaproteobacteria</taxon>
        <taxon>Methylococcales</taxon>
        <taxon>Methylococcaceae</taxon>
        <taxon>Methylomonas</taxon>
    </lineage>
</organism>
<sequence>MAIFRIVILLVLATGFTLPSVVNAEAVANSELIRASVIEKIAGFIQWPDSNQGPMNLCVYANTSLLPALETYYASSDTDNNPIKLFTAKNFKSFSECHILYLGVGENARLEDILQTIASQPVLIITEKRDDVSRGAHVDFFVEDNRLRLEVNRAALSKNNLKASYHLLGAARIVE</sequence>
<keyword evidence="1" id="KW-0732">Signal</keyword>
<keyword evidence="3" id="KW-1185">Reference proteome</keyword>
<dbReference type="Proteomes" id="UP001162780">
    <property type="component" value="Chromosome"/>
</dbReference>
<evidence type="ECO:0000313" key="3">
    <source>
        <dbReference type="Proteomes" id="UP001162780"/>
    </source>
</evidence>
<reference evidence="2" key="1">
    <citation type="submission" date="2022-11" db="EMBL/GenBank/DDBJ databases">
        <title>Methylomonas rapida sp. nov., Carotenoid-Producing Obligate Methanotrophs with High Growth Characteristics and Biotechnological Potential.</title>
        <authorList>
            <person name="Tikhonova E.N."/>
            <person name="Suleimanov R.Z."/>
            <person name="Miroshnikov K."/>
            <person name="Oshkin I.Y."/>
            <person name="Belova S.E."/>
            <person name="Danilova O.V."/>
            <person name="Ashikhmin A."/>
            <person name="Konopkin A."/>
            <person name="But S.Y."/>
            <person name="Khmelenina V.N."/>
            <person name="Kuznetsov N."/>
            <person name="Pimenov N.V."/>
            <person name="Dedysh S.N."/>
        </authorList>
    </citation>
    <scope>NUCLEOTIDE SEQUENCE</scope>
    <source>
        <strain evidence="2">MP1</strain>
    </source>
</reference>
<dbReference type="RefSeq" id="WP_255189374.1">
    <property type="nucleotide sequence ID" value="NZ_CP113517.1"/>
</dbReference>
<feature type="signal peptide" evidence="1">
    <location>
        <begin position="1"/>
        <end position="24"/>
    </location>
</feature>
<dbReference type="EMBL" id="CP113517">
    <property type="protein sequence ID" value="WAR44398.1"/>
    <property type="molecule type" value="Genomic_DNA"/>
</dbReference>
<evidence type="ECO:0000313" key="2">
    <source>
        <dbReference type="EMBL" id="WAR44398.1"/>
    </source>
</evidence>
<gene>
    <name evidence="2" type="ORF">NM686_018890</name>
</gene>
<evidence type="ECO:0000256" key="1">
    <source>
        <dbReference type="SAM" id="SignalP"/>
    </source>
</evidence>
<feature type="chain" id="PRO_5047312839" evidence="1">
    <location>
        <begin position="25"/>
        <end position="175"/>
    </location>
</feature>